<keyword evidence="2 3" id="KW-0175">Coiled coil</keyword>
<keyword evidence="1" id="KW-0403">Intermediate filament</keyword>
<keyword evidence="6" id="KW-1185">Reference proteome</keyword>
<protein>
    <recommendedName>
        <fullName evidence="4">IF rod domain-containing protein</fullName>
    </recommendedName>
</protein>
<dbReference type="STRING" id="137246.A0A401T690"/>
<proteinExistence type="predicted"/>
<dbReference type="InterPro" id="IPR039008">
    <property type="entry name" value="IF_rod_dom"/>
</dbReference>
<sequence>MEDGGRKELGLSQLLTDIKKHYEKIIHRNRMELDACINTQLLEVSDAEMNKNEDSLQAARAELNNARRQWQTLQLEIESLHALQKGLENSLQVTEQRYEVQLKNLASVIREMEGELHGVRRDIEHQVWEHELLLNTKMRLESEIAMYRSLLDREEDRLSGATSSGCQSSLSSLSQKDMALPSAAAIASHLEQRIQMVTTQEIRGQNAVAGSSKAHGKIQSEKVDEVIKEWECSFFKDNPHLRKKSTSLRFDLHLAATDESCSQTKQGSLPDIELRLVMRKSSSIPSLKS</sequence>
<dbReference type="OrthoDB" id="8861979at2759"/>
<gene>
    <name evidence="5" type="ORF">chiPu_0016657</name>
</gene>
<evidence type="ECO:0000256" key="1">
    <source>
        <dbReference type="ARBA" id="ARBA00022754"/>
    </source>
</evidence>
<dbReference type="Proteomes" id="UP000287033">
    <property type="component" value="Unassembled WGS sequence"/>
</dbReference>
<dbReference type="AlphaFoldDB" id="A0A401T690"/>
<dbReference type="PANTHER" id="PTHR47082">
    <property type="entry name" value="KERATIN-LIKE PROTEIN KRT222"/>
    <property type="match status" value="1"/>
</dbReference>
<dbReference type="Gene3D" id="1.20.5.170">
    <property type="match status" value="1"/>
</dbReference>
<organism evidence="5 6">
    <name type="scientific">Chiloscyllium punctatum</name>
    <name type="common">Brownbanded bambooshark</name>
    <name type="synonym">Hemiscyllium punctatum</name>
    <dbReference type="NCBI Taxonomy" id="137246"/>
    <lineage>
        <taxon>Eukaryota</taxon>
        <taxon>Metazoa</taxon>
        <taxon>Chordata</taxon>
        <taxon>Craniata</taxon>
        <taxon>Vertebrata</taxon>
        <taxon>Chondrichthyes</taxon>
        <taxon>Elasmobranchii</taxon>
        <taxon>Galeomorphii</taxon>
        <taxon>Galeoidea</taxon>
        <taxon>Orectolobiformes</taxon>
        <taxon>Hemiscylliidae</taxon>
        <taxon>Chiloscyllium</taxon>
    </lineage>
</organism>
<evidence type="ECO:0000256" key="3">
    <source>
        <dbReference type="SAM" id="Coils"/>
    </source>
</evidence>
<feature type="coiled-coil region" evidence="3">
    <location>
        <begin position="42"/>
        <end position="157"/>
    </location>
</feature>
<evidence type="ECO:0000256" key="2">
    <source>
        <dbReference type="ARBA" id="ARBA00023054"/>
    </source>
</evidence>
<reference evidence="5 6" key="1">
    <citation type="journal article" date="2018" name="Nat. Ecol. Evol.">
        <title>Shark genomes provide insights into elasmobranch evolution and the origin of vertebrates.</title>
        <authorList>
            <person name="Hara Y"/>
            <person name="Yamaguchi K"/>
            <person name="Onimaru K"/>
            <person name="Kadota M"/>
            <person name="Koyanagi M"/>
            <person name="Keeley SD"/>
            <person name="Tatsumi K"/>
            <person name="Tanaka K"/>
            <person name="Motone F"/>
            <person name="Kageyama Y"/>
            <person name="Nozu R"/>
            <person name="Adachi N"/>
            <person name="Nishimura O"/>
            <person name="Nakagawa R"/>
            <person name="Tanegashima C"/>
            <person name="Kiyatake I"/>
            <person name="Matsumoto R"/>
            <person name="Murakumo K"/>
            <person name="Nishida K"/>
            <person name="Terakita A"/>
            <person name="Kuratani S"/>
            <person name="Sato K"/>
            <person name="Hyodo S Kuraku.S."/>
        </authorList>
    </citation>
    <scope>NUCLEOTIDE SEQUENCE [LARGE SCALE GENOMIC DNA]</scope>
</reference>
<dbReference type="PANTHER" id="PTHR47082:SF1">
    <property type="entry name" value="KERATIN-LIKE PROTEIN KRT222"/>
    <property type="match status" value="1"/>
</dbReference>
<comment type="caution">
    <text evidence="5">The sequence shown here is derived from an EMBL/GenBank/DDBJ whole genome shotgun (WGS) entry which is preliminary data.</text>
</comment>
<dbReference type="Pfam" id="PF00038">
    <property type="entry name" value="Filament"/>
    <property type="match status" value="1"/>
</dbReference>
<dbReference type="Gene3D" id="1.20.5.500">
    <property type="entry name" value="Single helix bin"/>
    <property type="match status" value="1"/>
</dbReference>
<dbReference type="EMBL" id="BEZZ01001121">
    <property type="protein sequence ID" value="GCC38145.1"/>
    <property type="molecule type" value="Genomic_DNA"/>
</dbReference>
<evidence type="ECO:0000313" key="6">
    <source>
        <dbReference type="Proteomes" id="UP000287033"/>
    </source>
</evidence>
<accession>A0A401T690</accession>
<evidence type="ECO:0000259" key="4">
    <source>
        <dbReference type="PROSITE" id="PS51842"/>
    </source>
</evidence>
<evidence type="ECO:0000313" key="5">
    <source>
        <dbReference type="EMBL" id="GCC38145.1"/>
    </source>
</evidence>
<dbReference type="OMA" id="EEGCLHT"/>
<dbReference type="PROSITE" id="PS51842">
    <property type="entry name" value="IF_ROD_2"/>
    <property type="match status" value="1"/>
</dbReference>
<dbReference type="GO" id="GO:0005882">
    <property type="term" value="C:intermediate filament"/>
    <property type="evidence" value="ECO:0007669"/>
    <property type="project" value="UniProtKB-KW"/>
</dbReference>
<dbReference type="InterPro" id="IPR052857">
    <property type="entry name" value="IF_Keratin-like"/>
</dbReference>
<dbReference type="SUPFAM" id="SSF64593">
    <property type="entry name" value="Intermediate filament protein, coiled coil region"/>
    <property type="match status" value="1"/>
</dbReference>
<name>A0A401T690_CHIPU</name>
<feature type="domain" description="IF rod" evidence="4">
    <location>
        <begin position="1"/>
        <end position="158"/>
    </location>
</feature>